<dbReference type="Proteomes" id="UP000050544">
    <property type="component" value="Unassembled WGS sequence"/>
</dbReference>
<feature type="transmembrane region" description="Helical" evidence="2">
    <location>
        <begin position="56"/>
        <end position="74"/>
    </location>
</feature>
<feature type="region of interest" description="Disordered" evidence="1">
    <location>
        <begin position="1"/>
        <end position="42"/>
    </location>
</feature>
<evidence type="ECO:0000313" key="4">
    <source>
        <dbReference type="Proteomes" id="UP000050544"/>
    </source>
</evidence>
<sequence length="75" mass="8352">MSKKQKRRVSSTKTTPQRPVPAQPAEARPGPVTRSSTSSAEFNPDYSYVIKDLKRIGTLAGTFFVILIILSFILR</sequence>
<accession>A0A0P6XN85</accession>
<gene>
    <name evidence="3" type="ORF">SE15_03485</name>
</gene>
<dbReference type="EMBL" id="LGKO01000002">
    <property type="protein sequence ID" value="KPL84229.1"/>
    <property type="molecule type" value="Genomic_DNA"/>
</dbReference>
<keyword evidence="2" id="KW-1133">Transmembrane helix</keyword>
<name>A0A0P6XN85_9CHLR</name>
<reference evidence="3 4" key="1">
    <citation type="submission" date="2015-07" db="EMBL/GenBank/DDBJ databases">
        <title>Whole genome sequence of Thermanaerothrix daxensis DSM 23592.</title>
        <authorList>
            <person name="Hemp J."/>
            <person name="Ward L.M."/>
            <person name="Pace L.A."/>
            <person name="Fischer W.W."/>
        </authorList>
    </citation>
    <scope>NUCLEOTIDE SEQUENCE [LARGE SCALE GENOMIC DNA]</scope>
    <source>
        <strain evidence="3 4">GNS-1</strain>
    </source>
</reference>
<dbReference type="RefSeq" id="WP_054520700.1">
    <property type="nucleotide sequence ID" value="NZ_LGKO01000002.1"/>
</dbReference>
<evidence type="ECO:0000256" key="2">
    <source>
        <dbReference type="SAM" id="Phobius"/>
    </source>
</evidence>
<evidence type="ECO:0000313" key="3">
    <source>
        <dbReference type="EMBL" id="KPL84229.1"/>
    </source>
</evidence>
<dbReference type="AlphaFoldDB" id="A0A0P6XN85"/>
<dbReference type="OrthoDB" id="166940at2"/>
<keyword evidence="2" id="KW-0472">Membrane</keyword>
<comment type="caution">
    <text evidence="3">The sequence shown here is derived from an EMBL/GenBank/DDBJ whole genome shotgun (WGS) entry which is preliminary data.</text>
</comment>
<feature type="compositionally biased region" description="Basic residues" evidence="1">
    <location>
        <begin position="1"/>
        <end position="10"/>
    </location>
</feature>
<keyword evidence="4" id="KW-1185">Reference proteome</keyword>
<proteinExistence type="predicted"/>
<evidence type="ECO:0000256" key="1">
    <source>
        <dbReference type="SAM" id="MobiDB-lite"/>
    </source>
</evidence>
<protein>
    <submittedName>
        <fullName evidence="3">Uncharacterized protein</fullName>
    </submittedName>
</protein>
<keyword evidence="2" id="KW-0812">Transmembrane</keyword>
<organism evidence="3 4">
    <name type="scientific">Thermanaerothrix daxensis</name>
    <dbReference type="NCBI Taxonomy" id="869279"/>
    <lineage>
        <taxon>Bacteria</taxon>
        <taxon>Bacillati</taxon>
        <taxon>Chloroflexota</taxon>
        <taxon>Anaerolineae</taxon>
        <taxon>Anaerolineales</taxon>
        <taxon>Anaerolineaceae</taxon>
        <taxon>Thermanaerothrix</taxon>
    </lineage>
</organism>